<feature type="compositionally biased region" description="Low complexity" evidence="6">
    <location>
        <begin position="1"/>
        <end position="23"/>
    </location>
</feature>
<feature type="region of interest" description="Disordered" evidence="6">
    <location>
        <begin position="551"/>
        <end position="610"/>
    </location>
</feature>
<dbReference type="PROSITE" id="PS01032">
    <property type="entry name" value="PPM_1"/>
    <property type="match status" value="1"/>
</dbReference>
<dbReference type="EMBL" id="JAULSY010000002">
    <property type="protein sequence ID" value="KAK0674318.1"/>
    <property type="molecule type" value="Genomic_DNA"/>
</dbReference>
<evidence type="ECO:0000256" key="6">
    <source>
        <dbReference type="SAM" id="MobiDB-lite"/>
    </source>
</evidence>
<reference evidence="8" key="1">
    <citation type="submission" date="2023-06" db="EMBL/GenBank/DDBJ databases">
        <title>Genome-scale phylogeny and comparative genomics of the fungal order Sordariales.</title>
        <authorList>
            <consortium name="Lawrence Berkeley National Laboratory"/>
            <person name="Hensen N."/>
            <person name="Bonometti L."/>
            <person name="Westerberg I."/>
            <person name="Brannstrom I.O."/>
            <person name="Guillou S."/>
            <person name="Cros-Aarteil S."/>
            <person name="Calhoun S."/>
            <person name="Haridas S."/>
            <person name="Kuo A."/>
            <person name="Mondo S."/>
            <person name="Pangilinan J."/>
            <person name="Riley R."/>
            <person name="Labutti K."/>
            <person name="Andreopoulos B."/>
            <person name="Lipzen A."/>
            <person name="Chen C."/>
            <person name="Yanf M."/>
            <person name="Daum C."/>
            <person name="Ng V."/>
            <person name="Clum A."/>
            <person name="Steindorff A."/>
            <person name="Ohm R."/>
            <person name="Martin F."/>
            <person name="Silar P."/>
            <person name="Natvig D."/>
            <person name="Lalanne C."/>
            <person name="Gautier V."/>
            <person name="Ament-Velasquez S.L."/>
            <person name="Kruys A."/>
            <person name="Hutchinson M.I."/>
            <person name="Powell A.J."/>
            <person name="Barry K."/>
            <person name="Miller A.N."/>
            <person name="Grigoriev I.V."/>
            <person name="Debuchy R."/>
            <person name="Gladieux P."/>
            <person name="Thoren M.H."/>
            <person name="Johannesson H."/>
        </authorList>
    </citation>
    <scope>NUCLEOTIDE SEQUENCE</scope>
    <source>
        <strain evidence="8">CBS 307.81</strain>
    </source>
</reference>
<dbReference type="FunFam" id="3.60.40.10:FF:000078">
    <property type="entry name" value="Protein phosphatase 2C, putative"/>
    <property type="match status" value="1"/>
</dbReference>
<dbReference type="PROSITE" id="PS51746">
    <property type="entry name" value="PPM_2"/>
    <property type="match status" value="1"/>
</dbReference>
<organism evidence="8 9">
    <name type="scientific">Cercophora samala</name>
    <dbReference type="NCBI Taxonomy" id="330535"/>
    <lineage>
        <taxon>Eukaryota</taxon>
        <taxon>Fungi</taxon>
        <taxon>Dikarya</taxon>
        <taxon>Ascomycota</taxon>
        <taxon>Pezizomycotina</taxon>
        <taxon>Sordariomycetes</taxon>
        <taxon>Sordariomycetidae</taxon>
        <taxon>Sordariales</taxon>
        <taxon>Lasiosphaeriaceae</taxon>
        <taxon>Cercophora</taxon>
    </lineage>
</organism>
<comment type="caution">
    <text evidence="8">The sequence shown here is derived from an EMBL/GenBank/DDBJ whole genome shotgun (WGS) entry which is preliminary data.</text>
</comment>
<keyword evidence="2" id="KW-0479">Metal-binding</keyword>
<keyword evidence="4 5" id="KW-0904">Protein phosphatase</keyword>
<proteinExistence type="inferred from homology"/>
<dbReference type="Gene3D" id="3.60.40.10">
    <property type="entry name" value="PPM-type phosphatase domain"/>
    <property type="match status" value="1"/>
</dbReference>
<dbReference type="Proteomes" id="UP001174997">
    <property type="component" value="Unassembled WGS sequence"/>
</dbReference>
<feature type="compositionally biased region" description="Polar residues" evidence="6">
    <location>
        <begin position="557"/>
        <end position="570"/>
    </location>
</feature>
<accession>A0AA39ZNF0</accession>
<feature type="compositionally biased region" description="Low complexity" evidence="6">
    <location>
        <begin position="587"/>
        <end position="610"/>
    </location>
</feature>
<evidence type="ECO:0000313" key="8">
    <source>
        <dbReference type="EMBL" id="KAK0674318.1"/>
    </source>
</evidence>
<evidence type="ECO:0000259" key="7">
    <source>
        <dbReference type="PROSITE" id="PS51746"/>
    </source>
</evidence>
<dbReference type="GO" id="GO:0004722">
    <property type="term" value="F:protein serine/threonine phosphatase activity"/>
    <property type="evidence" value="ECO:0007669"/>
    <property type="project" value="InterPro"/>
</dbReference>
<feature type="region of interest" description="Disordered" evidence="6">
    <location>
        <begin position="1"/>
        <end position="78"/>
    </location>
</feature>
<dbReference type="AlphaFoldDB" id="A0AA39ZNF0"/>
<dbReference type="Pfam" id="PF00481">
    <property type="entry name" value="PP2C"/>
    <property type="match status" value="2"/>
</dbReference>
<dbReference type="GO" id="GO:0046872">
    <property type="term" value="F:metal ion binding"/>
    <property type="evidence" value="ECO:0007669"/>
    <property type="project" value="UniProtKB-KW"/>
</dbReference>
<feature type="compositionally biased region" description="Polar residues" evidence="6">
    <location>
        <begin position="33"/>
        <end position="44"/>
    </location>
</feature>
<dbReference type="PANTHER" id="PTHR13832">
    <property type="entry name" value="PROTEIN PHOSPHATASE 2C"/>
    <property type="match status" value="1"/>
</dbReference>
<dbReference type="InterPro" id="IPR000222">
    <property type="entry name" value="PP2C_BS"/>
</dbReference>
<dbReference type="InterPro" id="IPR001932">
    <property type="entry name" value="PPM-type_phosphatase-like_dom"/>
</dbReference>
<feature type="compositionally biased region" description="Low complexity" evidence="6">
    <location>
        <begin position="52"/>
        <end position="63"/>
    </location>
</feature>
<dbReference type="CDD" id="cd00143">
    <property type="entry name" value="PP2Cc"/>
    <property type="match status" value="1"/>
</dbReference>
<evidence type="ECO:0000256" key="5">
    <source>
        <dbReference type="RuleBase" id="RU003465"/>
    </source>
</evidence>
<sequence>MFGSSKSDSGIADSSSKAGSKSPSPEKDDTGRATPSPTKSTEQAASGEKRSGNGSPPSAGSSAEQKKRRSSGVSAKASNLIAQAKNSLFTQSGKGGNSSDAGANSKNADQALLEELGKKDQALAVPQGLHNNAAGSSLPGPRSTFKVGVWEDRNKRCRRTMEDTHAFLYNFLCTPAPALGADSKPSKSAGDVDEAGGSDMVETDNGYFAIFDGHAGTFAADWCGKKLHIILEDIIKKNPNSPIPELLDQTFTAVDRELANLPVKNSGCTAAIAVLRWEDRVPSNASVTGSQAIAPALAKAAEEAKTGESAPTLAAPEAAHARLKDASKRQRVLYTANVGDARIVLCRAGKAMRLSYDHKGSDEHEGKRISAAGGLILNNRVNGVLAVTRALGDTYMKDLVTGHPYTTETVLQPNEDEFIIIACDGLWDVASDQEAVDLVRNTMDPGAAAKQLVDHALARFSTDNLSCMIVRFDKQGTLDQQTSKEIGVEGDSASASGKVSEAEKIINETKAKIAEGNTPAVGISASNFGHGRDPAKQEAEAAFTPTAIEGSVEEEPSQTVVNSVEGNGSKNAVAVDGARSDAEVPDLTEPALPLAEPATTTAAAEPLVKS</sequence>
<dbReference type="SUPFAM" id="SSF81606">
    <property type="entry name" value="PP2C-like"/>
    <property type="match status" value="1"/>
</dbReference>
<name>A0AA39ZNF0_9PEZI</name>
<evidence type="ECO:0000256" key="1">
    <source>
        <dbReference type="ARBA" id="ARBA00006702"/>
    </source>
</evidence>
<evidence type="ECO:0000313" key="9">
    <source>
        <dbReference type="Proteomes" id="UP001174997"/>
    </source>
</evidence>
<evidence type="ECO:0000256" key="3">
    <source>
        <dbReference type="ARBA" id="ARBA00022801"/>
    </source>
</evidence>
<protein>
    <submittedName>
        <fullName evidence="8">Phosphatase 2C-like protein 1 PP2C1</fullName>
    </submittedName>
</protein>
<comment type="similarity">
    <text evidence="1 5">Belongs to the PP2C family.</text>
</comment>
<keyword evidence="3 5" id="KW-0378">Hydrolase</keyword>
<dbReference type="PANTHER" id="PTHR13832:SF837">
    <property type="entry name" value="PROTEIN PHOSPHATASE 2C-LIKE DOMAIN-CONTAINING PROTEIN 1"/>
    <property type="match status" value="1"/>
</dbReference>
<feature type="domain" description="PPM-type phosphatase" evidence="7">
    <location>
        <begin position="146"/>
        <end position="472"/>
    </location>
</feature>
<keyword evidence="9" id="KW-1185">Reference proteome</keyword>
<dbReference type="SMART" id="SM00332">
    <property type="entry name" value="PP2Cc"/>
    <property type="match status" value="1"/>
</dbReference>
<gene>
    <name evidence="8" type="ORF">QBC41DRAFT_53165</name>
</gene>
<dbReference type="InterPro" id="IPR036457">
    <property type="entry name" value="PPM-type-like_dom_sf"/>
</dbReference>
<evidence type="ECO:0000256" key="2">
    <source>
        <dbReference type="ARBA" id="ARBA00022723"/>
    </source>
</evidence>
<dbReference type="InterPro" id="IPR015655">
    <property type="entry name" value="PP2C"/>
</dbReference>
<evidence type="ECO:0000256" key="4">
    <source>
        <dbReference type="ARBA" id="ARBA00022912"/>
    </source>
</evidence>